<evidence type="ECO:0000256" key="2">
    <source>
        <dbReference type="ARBA" id="ARBA00022741"/>
    </source>
</evidence>
<dbReference type="STRING" id="867903.ThesuDRAFT_01978"/>
<dbReference type="GO" id="GO:0006260">
    <property type="term" value="P:DNA replication"/>
    <property type="evidence" value="ECO:0007669"/>
    <property type="project" value="TreeGrafter"/>
</dbReference>
<dbReference type="InterPro" id="IPR028350">
    <property type="entry name" value="DNAC/IstB-like"/>
</dbReference>
<dbReference type="Proteomes" id="UP000005710">
    <property type="component" value="Unassembled WGS sequence"/>
</dbReference>
<dbReference type="RefSeq" id="WP_006904253.1">
    <property type="nucleotide sequence ID" value="NZ_JH976535.1"/>
</dbReference>
<dbReference type="InterPro" id="IPR003593">
    <property type="entry name" value="AAA+_ATPase"/>
</dbReference>
<proteinExistence type="inferred from homology"/>
<accession>K6PMW8</accession>
<name>K6PMW8_9FIRM</name>
<dbReference type="Pfam" id="PF01695">
    <property type="entry name" value="IstB_IS21"/>
    <property type="match status" value="1"/>
</dbReference>
<dbReference type="HOGENOM" id="CLU_062999_1_1_9"/>
<dbReference type="NCBIfam" id="NF038214">
    <property type="entry name" value="IS21_help_AAA"/>
    <property type="match status" value="1"/>
</dbReference>
<reference evidence="5" key="2">
    <citation type="submission" date="2012-10" db="EMBL/GenBank/DDBJ databases">
        <title>Improved high-quality draft of Thermaerobacter subterraneus C21, DSM 13965.</title>
        <authorList>
            <consortium name="DOE Joint Genome Institute"/>
            <person name="Eisen J."/>
            <person name="Huntemann M."/>
            <person name="Wei C.-L."/>
            <person name="Han J."/>
            <person name="Detter J.C."/>
            <person name="Han C."/>
            <person name="Tapia R."/>
            <person name="Chen A."/>
            <person name="Kyrpides N."/>
            <person name="Mavromatis K."/>
            <person name="Markowitz V."/>
            <person name="Szeto E."/>
            <person name="Ivanova N."/>
            <person name="Mikhailova N."/>
            <person name="Ovchinnikova G."/>
            <person name="Pagani I."/>
            <person name="Pati A."/>
            <person name="Goodwin L."/>
            <person name="Nordberg H.P."/>
            <person name="Cantor M.N."/>
            <person name="Hua S.X."/>
            <person name="Woyke T."/>
            <person name="Eisen J."/>
            <person name="Klenk H.-P."/>
        </authorList>
    </citation>
    <scope>NUCLEOTIDE SEQUENCE [LARGE SCALE GENOMIC DNA]</scope>
    <source>
        <strain evidence="5">DSM 13965</strain>
    </source>
</reference>
<dbReference type="PANTHER" id="PTHR30050">
    <property type="entry name" value="CHROMOSOMAL REPLICATION INITIATOR PROTEIN DNAA"/>
    <property type="match status" value="1"/>
</dbReference>
<keyword evidence="2" id="KW-0547">Nucleotide-binding</keyword>
<comment type="caution">
    <text evidence="5">The sequence shown here is derived from an EMBL/GenBank/DDBJ whole genome shotgun (WGS) entry which is preliminary data.</text>
</comment>
<evidence type="ECO:0000256" key="3">
    <source>
        <dbReference type="ARBA" id="ARBA00022840"/>
    </source>
</evidence>
<evidence type="ECO:0000313" key="6">
    <source>
        <dbReference type="Proteomes" id="UP000005710"/>
    </source>
</evidence>
<keyword evidence="3" id="KW-0067">ATP-binding</keyword>
<evidence type="ECO:0000313" key="5">
    <source>
        <dbReference type="EMBL" id="EKP94247.1"/>
    </source>
</evidence>
<gene>
    <name evidence="5" type="ORF">ThesuDRAFT_01978</name>
</gene>
<dbReference type="InterPro" id="IPR002611">
    <property type="entry name" value="IstB_ATP-bd"/>
</dbReference>
<dbReference type="EMBL" id="AENY02000003">
    <property type="protein sequence ID" value="EKP94247.1"/>
    <property type="molecule type" value="Genomic_DNA"/>
</dbReference>
<keyword evidence="6" id="KW-1185">Reference proteome</keyword>
<reference evidence="5" key="1">
    <citation type="submission" date="2010-10" db="EMBL/GenBank/DDBJ databases">
        <authorList>
            <consortium name="US DOE Joint Genome Institute (JGI-PGF)"/>
            <person name="Lucas S."/>
            <person name="Copeland A."/>
            <person name="Lapidus A."/>
            <person name="Bruce D."/>
            <person name="Goodwin L."/>
            <person name="Pitluck S."/>
            <person name="Kyrpides N."/>
            <person name="Mavromatis K."/>
            <person name="Detter J.C."/>
            <person name="Han C."/>
            <person name="Land M."/>
            <person name="Hauser L."/>
            <person name="Markowitz V."/>
            <person name="Cheng J.-F."/>
            <person name="Hugenholtz P."/>
            <person name="Woyke T."/>
            <person name="Wu D."/>
            <person name="Pukall R."/>
            <person name="Wahrenburg C."/>
            <person name="Brambilla E."/>
            <person name="Klenk H.-P."/>
            <person name="Eisen J.A."/>
        </authorList>
    </citation>
    <scope>NUCLEOTIDE SEQUENCE [LARGE SCALE GENOMIC DNA]</scope>
    <source>
        <strain evidence="5">DSM 13965</strain>
    </source>
</reference>
<dbReference type="PANTHER" id="PTHR30050:SF4">
    <property type="entry name" value="ATP-BINDING PROTEIN RV3427C IN INSERTION SEQUENCE-RELATED"/>
    <property type="match status" value="1"/>
</dbReference>
<evidence type="ECO:0000259" key="4">
    <source>
        <dbReference type="SMART" id="SM00382"/>
    </source>
</evidence>
<dbReference type="InterPro" id="IPR047661">
    <property type="entry name" value="IstB"/>
</dbReference>
<comment type="similarity">
    <text evidence="1">Belongs to the IS21/IS1162 putative ATP-binding protein family.</text>
</comment>
<organism evidence="5 6">
    <name type="scientific">Thermaerobacter subterraneus DSM 13965</name>
    <dbReference type="NCBI Taxonomy" id="867903"/>
    <lineage>
        <taxon>Bacteria</taxon>
        <taxon>Bacillati</taxon>
        <taxon>Bacillota</taxon>
        <taxon>Clostridia</taxon>
        <taxon>Eubacteriales</taxon>
        <taxon>Clostridiales Family XVII. Incertae Sedis</taxon>
        <taxon>Thermaerobacter</taxon>
    </lineage>
</organism>
<dbReference type="OrthoDB" id="9776217at2"/>
<dbReference type="SUPFAM" id="SSF52540">
    <property type="entry name" value="P-loop containing nucleoside triphosphate hydrolases"/>
    <property type="match status" value="1"/>
</dbReference>
<dbReference type="InterPro" id="IPR027417">
    <property type="entry name" value="P-loop_NTPase"/>
</dbReference>
<dbReference type="GO" id="GO:0005524">
    <property type="term" value="F:ATP binding"/>
    <property type="evidence" value="ECO:0007669"/>
    <property type="project" value="UniProtKB-KW"/>
</dbReference>
<protein>
    <submittedName>
        <fullName evidence="5">DNA replication protein</fullName>
    </submittedName>
</protein>
<dbReference type="eggNOG" id="COG1484">
    <property type="taxonomic scope" value="Bacteria"/>
</dbReference>
<dbReference type="SMART" id="SM00382">
    <property type="entry name" value="AAA"/>
    <property type="match status" value="1"/>
</dbReference>
<dbReference type="PIRSF" id="PIRSF003073">
    <property type="entry name" value="DNAC_TnpB_IstB"/>
    <property type="match status" value="1"/>
</dbReference>
<evidence type="ECO:0000256" key="1">
    <source>
        <dbReference type="ARBA" id="ARBA00008059"/>
    </source>
</evidence>
<dbReference type="Gene3D" id="3.40.50.300">
    <property type="entry name" value="P-loop containing nucleotide triphosphate hydrolases"/>
    <property type="match status" value="1"/>
</dbReference>
<feature type="domain" description="AAA+ ATPase" evidence="4">
    <location>
        <begin position="104"/>
        <end position="238"/>
    </location>
</feature>
<dbReference type="AlphaFoldDB" id="K6PMW8"/>
<sequence>MNAAKATQEALIDLYARELRLPGLRKAYRELARDAAQSGQDHLAYLAACLTAEVESRRQSRLSRRLGMARFPALKTLESFDFTALPDLPKARVLQLADRSFVKAQENVVCLGPTGTGKTHTAIALGVAAIHAGWRVRFTTAVALGQELLQAHNEARLPKALKGWDRFDLVILDELGYLGLGPAGPLLFQFCAHRYERGSLLITTNLEFSRWVEVFGDATLTSALLDRLTHRSHVLLFNGESYRFRESQQRLRKEGVSH</sequence>